<feature type="signal peptide" evidence="1">
    <location>
        <begin position="1"/>
        <end position="24"/>
    </location>
</feature>
<proteinExistence type="predicted"/>
<reference evidence="2 3" key="1">
    <citation type="submission" date="2020-08" db="EMBL/GenBank/DDBJ databases">
        <title>Genome public.</title>
        <authorList>
            <person name="Liu C."/>
            <person name="Sun Q."/>
        </authorList>
    </citation>
    <scope>NUCLEOTIDE SEQUENCE [LARGE SCALE GENOMIC DNA]</scope>
    <source>
        <strain evidence="2 3">BX0805</strain>
    </source>
</reference>
<keyword evidence="3" id="KW-1185">Reference proteome</keyword>
<name>A0ABR7I6D4_9FIRM</name>
<keyword evidence="1" id="KW-0732">Signal</keyword>
<evidence type="ECO:0000256" key="1">
    <source>
        <dbReference type="SAM" id="SignalP"/>
    </source>
</evidence>
<comment type="caution">
    <text evidence="2">The sequence shown here is derived from an EMBL/GenBank/DDBJ whole genome shotgun (WGS) entry which is preliminary data.</text>
</comment>
<accession>A0ABR7I6D4</accession>
<evidence type="ECO:0000313" key="2">
    <source>
        <dbReference type="EMBL" id="MBC5752489.1"/>
    </source>
</evidence>
<gene>
    <name evidence="2" type="ORF">H8Z76_00360</name>
</gene>
<dbReference type="EMBL" id="JACOQH010000001">
    <property type="protein sequence ID" value="MBC5752489.1"/>
    <property type="molecule type" value="Genomic_DNA"/>
</dbReference>
<organism evidence="2 3">
    <name type="scientific">Roseburia yibonii</name>
    <dbReference type="NCBI Taxonomy" id="2763063"/>
    <lineage>
        <taxon>Bacteria</taxon>
        <taxon>Bacillati</taxon>
        <taxon>Bacillota</taxon>
        <taxon>Clostridia</taxon>
        <taxon>Lachnospirales</taxon>
        <taxon>Lachnospiraceae</taxon>
        <taxon>Roseburia</taxon>
    </lineage>
</organism>
<dbReference type="Proteomes" id="UP000621540">
    <property type="component" value="Unassembled WGS sequence"/>
</dbReference>
<protein>
    <submittedName>
        <fullName evidence="2">Uncharacterized protein</fullName>
    </submittedName>
</protein>
<evidence type="ECO:0000313" key="3">
    <source>
        <dbReference type="Proteomes" id="UP000621540"/>
    </source>
</evidence>
<sequence>MKRKVVGFMLMAMMVVSMGTTVSAAETQDRGAELIQMEEEAQELDGFTGQAYVDLNTLGVNTQTVNPGGTFTVGCSAPNAVDVVFYYSYTGADGSEETYQSKSEDTVNNGGYWSANIHVPANAPAGVWRLETVQMFDGYNEDSYLWNTAVIPEIGQADLSCCNVSVGGAAVSPSTPASGGRVVPHYNMLEKGGKWNGQHYVLNGKTITDAFFFDGNYTYYLQADGHLLGYYQ</sequence>
<dbReference type="RefSeq" id="WP_186981335.1">
    <property type="nucleotide sequence ID" value="NZ_JACOQH010000001.1"/>
</dbReference>
<feature type="chain" id="PRO_5046264709" evidence="1">
    <location>
        <begin position="25"/>
        <end position="232"/>
    </location>
</feature>